<dbReference type="NCBIfam" id="TIGR02605">
    <property type="entry name" value="CxxC_CxxC_SSSS"/>
    <property type="match status" value="1"/>
</dbReference>
<evidence type="ECO:0000313" key="3">
    <source>
        <dbReference type="EMBL" id="VAW87446.1"/>
    </source>
</evidence>
<feature type="domain" description="Putative regulatory protein FmdB zinc ribbon" evidence="2">
    <location>
        <begin position="1"/>
        <end position="42"/>
    </location>
</feature>
<dbReference type="AlphaFoldDB" id="A0A3B1A3H0"/>
<dbReference type="EMBL" id="UOFQ01000064">
    <property type="protein sequence ID" value="VAW87446.1"/>
    <property type="molecule type" value="Genomic_DNA"/>
</dbReference>
<dbReference type="InterPro" id="IPR013429">
    <property type="entry name" value="Regulatory_FmdB_Zinc_ribbon"/>
</dbReference>
<dbReference type="PANTHER" id="PTHR34404:SF2">
    <property type="entry name" value="CONSERVED SERINE RICH PROTEIN"/>
    <property type="match status" value="1"/>
</dbReference>
<gene>
    <name evidence="3" type="ORF">MNBD_GAMMA17-19</name>
</gene>
<evidence type="ECO:0000256" key="1">
    <source>
        <dbReference type="SAM" id="MobiDB-lite"/>
    </source>
</evidence>
<dbReference type="SMART" id="SM00834">
    <property type="entry name" value="CxxC_CXXC_SSSS"/>
    <property type="match status" value="1"/>
</dbReference>
<sequence length="87" mass="9466">MPIYEYSCKACDHALEKIQKMSDAPLKDCPECGKPELTKLISASGFRLKGSGWYETDFKGGNKQKAEEKKDKASDCGAPSCSAPCVD</sequence>
<reference evidence="3" key="1">
    <citation type="submission" date="2018-06" db="EMBL/GenBank/DDBJ databases">
        <authorList>
            <person name="Zhirakovskaya E."/>
        </authorList>
    </citation>
    <scope>NUCLEOTIDE SEQUENCE</scope>
</reference>
<accession>A0A3B1A3H0</accession>
<proteinExistence type="predicted"/>
<protein>
    <submittedName>
        <fullName evidence="3">Type I antifreeze protein</fullName>
    </submittedName>
</protein>
<dbReference type="PANTHER" id="PTHR34404">
    <property type="entry name" value="REGULATORY PROTEIN, FMDB FAMILY"/>
    <property type="match status" value="1"/>
</dbReference>
<feature type="region of interest" description="Disordered" evidence="1">
    <location>
        <begin position="59"/>
        <end position="87"/>
    </location>
</feature>
<name>A0A3B1A3H0_9ZZZZ</name>
<feature type="compositionally biased region" description="Basic and acidic residues" evidence="1">
    <location>
        <begin position="59"/>
        <end position="74"/>
    </location>
</feature>
<evidence type="ECO:0000259" key="2">
    <source>
        <dbReference type="SMART" id="SM00834"/>
    </source>
</evidence>
<dbReference type="Pfam" id="PF09723">
    <property type="entry name" value="Zn_ribbon_8"/>
    <property type="match status" value="1"/>
</dbReference>
<organism evidence="3">
    <name type="scientific">hydrothermal vent metagenome</name>
    <dbReference type="NCBI Taxonomy" id="652676"/>
    <lineage>
        <taxon>unclassified sequences</taxon>
        <taxon>metagenomes</taxon>
        <taxon>ecological metagenomes</taxon>
    </lineage>
</organism>